<evidence type="ECO:0000256" key="12">
    <source>
        <dbReference type="ARBA" id="ARBA00022989"/>
    </source>
</evidence>
<dbReference type="InterPro" id="IPR036890">
    <property type="entry name" value="HATPase_C_sf"/>
</dbReference>
<feature type="transmembrane region" description="Helical" evidence="15">
    <location>
        <begin position="203"/>
        <end position="221"/>
    </location>
</feature>
<feature type="domain" description="HAMP" evidence="17">
    <location>
        <begin position="222"/>
        <end position="274"/>
    </location>
</feature>
<dbReference type="PANTHER" id="PTHR44936:SF5">
    <property type="entry name" value="SENSOR HISTIDINE KINASE ENVZ"/>
    <property type="match status" value="1"/>
</dbReference>
<evidence type="ECO:0000256" key="13">
    <source>
        <dbReference type="ARBA" id="ARBA00023012"/>
    </source>
</evidence>
<dbReference type="SMART" id="SM00387">
    <property type="entry name" value="HATPase_c"/>
    <property type="match status" value="1"/>
</dbReference>
<keyword evidence="10 18" id="KW-0418">Kinase</keyword>
<comment type="subcellular location">
    <subcellularLocation>
        <location evidence="2">Cell inner membrane</location>
        <topology evidence="2">Multi-pass membrane protein</topology>
    </subcellularLocation>
</comment>
<dbReference type="Proteomes" id="UP000237466">
    <property type="component" value="Unassembled WGS sequence"/>
</dbReference>
<keyword evidence="7" id="KW-0808">Transferase</keyword>
<dbReference type="InterPro" id="IPR050980">
    <property type="entry name" value="2C_sensor_his_kinase"/>
</dbReference>
<dbReference type="GO" id="GO:0000155">
    <property type="term" value="F:phosphorelay sensor kinase activity"/>
    <property type="evidence" value="ECO:0007669"/>
    <property type="project" value="InterPro"/>
</dbReference>
<keyword evidence="14 15" id="KW-0472">Membrane</keyword>
<dbReference type="CDD" id="cd00075">
    <property type="entry name" value="HATPase"/>
    <property type="match status" value="1"/>
</dbReference>
<dbReference type="EMBL" id="PDGH01000058">
    <property type="protein sequence ID" value="POB48798.1"/>
    <property type="molecule type" value="Genomic_DNA"/>
</dbReference>
<comment type="catalytic activity">
    <reaction evidence="1">
        <text>ATP + protein L-histidine = ADP + protein N-phospho-L-histidine.</text>
        <dbReference type="EC" id="2.7.13.3"/>
    </reaction>
</comment>
<dbReference type="EC" id="2.7.13.3" evidence="3"/>
<dbReference type="Gene3D" id="1.10.287.130">
    <property type="match status" value="1"/>
</dbReference>
<evidence type="ECO:0000256" key="15">
    <source>
        <dbReference type="SAM" id="Phobius"/>
    </source>
</evidence>
<dbReference type="PROSITE" id="PS50109">
    <property type="entry name" value="HIS_KIN"/>
    <property type="match status" value="1"/>
</dbReference>
<dbReference type="GO" id="GO:0005524">
    <property type="term" value="F:ATP binding"/>
    <property type="evidence" value="ECO:0007669"/>
    <property type="project" value="UniProtKB-KW"/>
</dbReference>
<keyword evidence="8 15" id="KW-0812">Transmembrane</keyword>
<dbReference type="InterPro" id="IPR003594">
    <property type="entry name" value="HATPase_dom"/>
</dbReference>
<evidence type="ECO:0000313" key="19">
    <source>
        <dbReference type="Proteomes" id="UP000237466"/>
    </source>
</evidence>
<keyword evidence="6" id="KW-0597">Phosphoprotein</keyword>
<accession>A0A2S3R505</accession>
<proteinExistence type="predicted"/>
<feature type="domain" description="Histidine kinase" evidence="16">
    <location>
        <begin position="282"/>
        <end position="477"/>
    </location>
</feature>
<evidence type="ECO:0000259" key="16">
    <source>
        <dbReference type="PROSITE" id="PS50109"/>
    </source>
</evidence>
<dbReference type="InterPro" id="IPR005467">
    <property type="entry name" value="His_kinase_dom"/>
</dbReference>
<protein>
    <recommendedName>
        <fullName evidence="3">histidine kinase</fullName>
        <ecNumber evidence="3">2.7.13.3</ecNumber>
    </recommendedName>
</protein>
<dbReference type="Pfam" id="PF02518">
    <property type="entry name" value="HATPase_c"/>
    <property type="match status" value="1"/>
</dbReference>
<dbReference type="PRINTS" id="PR00344">
    <property type="entry name" value="BCTRLSENSOR"/>
</dbReference>
<evidence type="ECO:0000256" key="1">
    <source>
        <dbReference type="ARBA" id="ARBA00000085"/>
    </source>
</evidence>
<dbReference type="PROSITE" id="PS50885">
    <property type="entry name" value="HAMP"/>
    <property type="match status" value="1"/>
</dbReference>
<keyword evidence="11" id="KW-0067">ATP-binding</keyword>
<dbReference type="GO" id="GO:0005886">
    <property type="term" value="C:plasma membrane"/>
    <property type="evidence" value="ECO:0007669"/>
    <property type="project" value="UniProtKB-SubCell"/>
</dbReference>
<keyword evidence="13" id="KW-0902">Two-component regulatory system</keyword>
<dbReference type="CDD" id="cd00082">
    <property type="entry name" value="HisKA"/>
    <property type="match status" value="1"/>
</dbReference>
<keyword evidence="5" id="KW-0997">Cell inner membrane</keyword>
<dbReference type="RefSeq" id="WP_103200059.1">
    <property type="nucleotide sequence ID" value="NZ_JAFKOR010000017.1"/>
</dbReference>
<keyword evidence="4" id="KW-1003">Cell membrane</keyword>
<evidence type="ECO:0000256" key="3">
    <source>
        <dbReference type="ARBA" id="ARBA00012438"/>
    </source>
</evidence>
<keyword evidence="12 15" id="KW-1133">Transmembrane helix</keyword>
<dbReference type="SUPFAM" id="SSF47384">
    <property type="entry name" value="Homodimeric domain of signal transducing histidine kinase"/>
    <property type="match status" value="1"/>
</dbReference>
<dbReference type="AlphaFoldDB" id="A0A2S3R505"/>
<gene>
    <name evidence="18" type="ORF">CRN52_07305</name>
</gene>
<evidence type="ECO:0000256" key="11">
    <source>
        <dbReference type="ARBA" id="ARBA00022840"/>
    </source>
</evidence>
<evidence type="ECO:0000256" key="4">
    <source>
        <dbReference type="ARBA" id="ARBA00022475"/>
    </source>
</evidence>
<evidence type="ECO:0000256" key="6">
    <source>
        <dbReference type="ARBA" id="ARBA00022553"/>
    </source>
</evidence>
<organism evidence="18 19">
    <name type="scientific">Vibrio vulnificus</name>
    <dbReference type="NCBI Taxonomy" id="672"/>
    <lineage>
        <taxon>Bacteria</taxon>
        <taxon>Pseudomonadati</taxon>
        <taxon>Pseudomonadota</taxon>
        <taxon>Gammaproteobacteria</taxon>
        <taxon>Vibrionales</taxon>
        <taxon>Vibrionaceae</taxon>
        <taxon>Vibrio</taxon>
    </lineage>
</organism>
<evidence type="ECO:0000256" key="7">
    <source>
        <dbReference type="ARBA" id="ARBA00022679"/>
    </source>
</evidence>
<evidence type="ECO:0000256" key="14">
    <source>
        <dbReference type="ARBA" id="ARBA00023136"/>
    </source>
</evidence>
<dbReference type="CDD" id="cd06225">
    <property type="entry name" value="HAMP"/>
    <property type="match status" value="1"/>
</dbReference>
<comment type="caution">
    <text evidence="18">The sequence shown here is derived from an EMBL/GenBank/DDBJ whole genome shotgun (WGS) entry which is preliminary data.</text>
</comment>
<dbReference type="SMART" id="SM00304">
    <property type="entry name" value="HAMP"/>
    <property type="match status" value="1"/>
</dbReference>
<feature type="transmembrane region" description="Helical" evidence="15">
    <location>
        <begin position="16"/>
        <end position="34"/>
    </location>
</feature>
<evidence type="ECO:0000313" key="18">
    <source>
        <dbReference type="EMBL" id="POB48798.1"/>
    </source>
</evidence>
<keyword evidence="9" id="KW-0547">Nucleotide-binding</keyword>
<dbReference type="InterPro" id="IPR003660">
    <property type="entry name" value="HAMP_dom"/>
</dbReference>
<evidence type="ECO:0000259" key="17">
    <source>
        <dbReference type="PROSITE" id="PS50885"/>
    </source>
</evidence>
<dbReference type="SUPFAM" id="SSF55874">
    <property type="entry name" value="ATPase domain of HSP90 chaperone/DNA topoisomerase II/histidine kinase"/>
    <property type="match status" value="1"/>
</dbReference>
<reference evidence="18 19" key="1">
    <citation type="journal article" date="2018" name="Front. Microbiol.">
        <title>Phylogeny of Vibrio vulnificus from the Analysis of the Core-Genome: Implications for Intra-Species Taxonomy.</title>
        <authorList>
            <person name="Roig F.J."/>
            <person name="Gonzalez-Candelas F."/>
            <person name="Sanjuan E."/>
            <person name="Fouz B."/>
            <person name="Feil E.J."/>
            <person name="Llorens C."/>
            <person name="Baker-Austin C."/>
            <person name="Oliver J.D."/>
            <person name="Danin-Poleg Y."/>
            <person name="Gibas C.J."/>
            <person name="Kashi Y."/>
            <person name="Gulig P.A."/>
            <person name="Morrison S.S."/>
            <person name="Amaro C."/>
        </authorList>
    </citation>
    <scope>NUCLEOTIDE SEQUENCE [LARGE SCALE GENOMIC DNA]</scope>
    <source>
        <strain evidence="18 19">CECT4608</strain>
    </source>
</reference>
<dbReference type="InterPro" id="IPR004358">
    <property type="entry name" value="Sig_transdc_His_kin-like_C"/>
</dbReference>
<evidence type="ECO:0000256" key="2">
    <source>
        <dbReference type="ARBA" id="ARBA00004429"/>
    </source>
</evidence>
<dbReference type="Pfam" id="PF00672">
    <property type="entry name" value="HAMP"/>
    <property type="match status" value="1"/>
</dbReference>
<evidence type="ECO:0000256" key="10">
    <source>
        <dbReference type="ARBA" id="ARBA00022777"/>
    </source>
</evidence>
<dbReference type="InterPro" id="IPR036097">
    <property type="entry name" value="HisK_dim/P_sf"/>
</dbReference>
<evidence type="ECO:0000256" key="5">
    <source>
        <dbReference type="ARBA" id="ARBA00022519"/>
    </source>
</evidence>
<name>A0A2S3R505_VIBVL</name>
<dbReference type="InterPro" id="IPR003661">
    <property type="entry name" value="HisK_dim/P_dom"/>
</dbReference>
<evidence type="ECO:0000256" key="9">
    <source>
        <dbReference type="ARBA" id="ARBA00022741"/>
    </source>
</evidence>
<dbReference type="Gene3D" id="3.30.565.10">
    <property type="entry name" value="Histidine kinase-like ATPase, C-terminal domain"/>
    <property type="match status" value="1"/>
</dbReference>
<sequence length="478" mass="53818">MRAKTSLNSLATRTSLFLLLVIISAQILAGLIWYQHASERDKTGLLTTVRSLALSASSTISFFSTLPSEYRHLVLNQLRNMGGTRFFVSLNNHPIYVKPLPESQRKTLVVDEVKSVLAAELQNTPTVLVEFTRRDDLRVFNNELPIDELPMLWAHYSLSLGDLNPPILVMQIEVAENEWFYLAAVLPAPYIHLETSYFDLREWFTLLLSGLLLLICTWFVVRREIRPIRQLAKAATLMSSRLKVPRVKEEGSTELRAAIRAFNKMNQRIDSHIKDREMLFGAISHDLKTPIACLKLRADMLDNDEERERFSKIANDLDLMVKGALQCIKETDIHEEIESVDLTKLIEHIASGLDPYGNKISMHCSGETCISGKPLALKRALQNLIDNALKYGQQAHITLSSQEDHICIEVRDNGTSLRPEQLDKLCEPYYRGHASIEGNGLGLTISNSIIKAHGGHLSLSLTELGGLNATLLFPRETL</sequence>
<dbReference type="PANTHER" id="PTHR44936">
    <property type="entry name" value="SENSOR PROTEIN CREC"/>
    <property type="match status" value="1"/>
</dbReference>
<evidence type="ECO:0000256" key="8">
    <source>
        <dbReference type="ARBA" id="ARBA00022692"/>
    </source>
</evidence>